<comment type="function">
    <text evidence="7">Releases the supercoiling and torsional tension of DNA introduced during the DNA replication and transcription by transiently cleaving and rejoining one strand of the DNA duplex. Introduces a single-strand break via transesterification at the specific target site 5'-[CT]CCTTp site in duplex DNA. The scissile phosphodiester is attacked by the catalytic tyrosine of the enzyme, resulting in the formation of a DNA-(3'-phosphotyrosyl)-enzyme intermediate and the expulsion of a 5'-OH DNA strand. The free DNA strand then undergoes passage around the unbroken strand thus removing DNA supercoils. Finally, in the religation step, the DNA 5'-OH attacks the covalent intermediate to expel the active-site tyrosine and restore the DNA phosphodiester backbone.</text>
</comment>
<dbReference type="FunFam" id="3.90.15.10:FF:000001">
    <property type="entry name" value="DNA topoisomerase I"/>
    <property type="match status" value="1"/>
</dbReference>
<keyword evidence="3 6" id="KW-0799">Topoisomerase</keyword>
<dbReference type="GO" id="GO:0003677">
    <property type="term" value="F:DNA binding"/>
    <property type="evidence" value="ECO:0007669"/>
    <property type="project" value="UniProtKB-UniRule"/>
</dbReference>
<dbReference type="AlphaFoldDB" id="A0A336MKQ5"/>
<evidence type="ECO:0000256" key="2">
    <source>
        <dbReference type="ARBA" id="ARBA00006645"/>
    </source>
</evidence>
<dbReference type="GO" id="GO:0006265">
    <property type="term" value="P:DNA topological change"/>
    <property type="evidence" value="ECO:0007669"/>
    <property type="project" value="UniProtKB-UniRule"/>
</dbReference>
<dbReference type="FunFam" id="1.10.132.10:FF:000001">
    <property type="entry name" value="DNA topoisomerase I"/>
    <property type="match status" value="1"/>
</dbReference>
<evidence type="ECO:0000256" key="6">
    <source>
        <dbReference type="PROSITE-ProRule" id="PRU01382"/>
    </source>
</evidence>
<dbReference type="OMA" id="HRWKEVK"/>
<feature type="coiled-coil region" evidence="8">
    <location>
        <begin position="594"/>
        <end position="621"/>
    </location>
</feature>
<dbReference type="SUPFAM" id="SSF56741">
    <property type="entry name" value="Eukaryotic DNA topoisomerase I, N-terminal DNA-binding fragment"/>
    <property type="match status" value="1"/>
</dbReference>
<dbReference type="SMART" id="SM00435">
    <property type="entry name" value="TOPEUc"/>
    <property type="match status" value="1"/>
</dbReference>
<dbReference type="SUPFAM" id="SSF56349">
    <property type="entry name" value="DNA breaking-rejoining enzymes"/>
    <property type="match status" value="1"/>
</dbReference>
<dbReference type="GO" id="GO:0005694">
    <property type="term" value="C:chromosome"/>
    <property type="evidence" value="ECO:0007669"/>
    <property type="project" value="InterPro"/>
</dbReference>
<dbReference type="InterPro" id="IPR048045">
    <property type="entry name" value="Topoisomer_I_DNA-bd"/>
</dbReference>
<dbReference type="SUPFAM" id="SSF46596">
    <property type="entry name" value="Eukaryotic DNA topoisomerase I, dispensable insert domain"/>
    <property type="match status" value="1"/>
</dbReference>
<dbReference type="EC" id="5.6.2.1" evidence="7"/>
<dbReference type="InterPro" id="IPR014711">
    <property type="entry name" value="TopoI_cat_a-hlx-sub_euk"/>
</dbReference>
<dbReference type="Gene3D" id="1.10.10.41">
    <property type="entry name" value="Yeast DNA topoisomerase - domain 1"/>
    <property type="match status" value="1"/>
</dbReference>
<dbReference type="InterPro" id="IPR025834">
    <property type="entry name" value="TopoI_C_dom"/>
</dbReference>
<dbReference type="Pfam" id="PF14370">
    <property type="entry name" value="Topo_C_assoc"/>
    <property type="match status" value="1"/>
</dbReference>
<dbReference type="FunFam" id="1.10.10.41:FF:000001">
    <property type="entry name" value="DNA topoisomerase I"/>
    <property type="match status" value="1"/>
</dbReference>
<dbReference type="InterPro" id="IPR011010">
    <property type="entry name" value="DNA_brk_join_enz"/>
</dbReference>
<organism evidence="11">
    <name type="scientific">Culicoides sonorensis</name>
    <name type="common">Biting midge</name>
    <dbReference type="NCBI Taxonomy" id="179676"/>
    <lineage>
        <taxon>Eukaryota</taxon>
        <taxon>Metazoa</taxon>
        <taxon>Ecdysozoa</taxon>
        <taxon>Arthropoda</taxon>
        <taxon>Hexapoda</taxon>
        <taxon>Insecta</taxon>
        <taxon>Pterygota</taxon>
        <taxon>Neoptera</taxon>
        <taxon>Endopterygota</taxon>
        <taxon>Diptera</taxon>
        <taxon>Nematocera</taxon>
        <taxon>Chironomoidea</taxon>
        <taxon>Ceratopogonidae</taxon>
        <taxon>Ceratopogoninae</taxon>
        <taxon>Culicoides</taxon>
        <taxon>Monoculicoides</taxon>
    </lineage>
</organism>
<evidence type="ECO:0000256" key="7">
    <source>
        <dbReference type="RuleBase" id="RU365101"/>
    </source>
</evidence>
<dbReference type="CDD" id="cd00659">
    <property type="entry name" value="Topo_IB_C"/>
    <property type="match status" value="1"/>
</dbReference>
<evidence type="ECO:0000256" key="9">
    <source>
        <dbReference type="SAM" id="MobiDB-lite"/>
    </source>
</evidence>
<dbReference type="InterPro" id="IPR013500">
    <property type="entry name" value="TopoI_cat_euk"/>
</dbReference>
<dbReference type="InterPro" id="IPR036202">
    <property type="entry name" value="TopoI_DNA-bd_euk_N_sf"/>
</dbReference>
<evidence type="ECO:0000256" key="1">
    <source>
        <dbReference type="ARBA" id="ARBA00000213"/>
    </source>
</evidence>
<evidence type="ECO:0000256" key="8">
    <source>
        <dbReference type="SAM" id="Coils"/>
    </source>
</evidence>
<dbReference type="InterPro" id="IPR008336">
    <property type="entry name" value="TopoI_DNA-bd_euk"/>
</dbReference>
<dbReference type="Pfam" id="PF01028">
    <property type="entry name" value="Topoisom_I"/>
    <property type="match status" value="1"/>
</dbReference>
<accession>A0A336MKQ5</accession>
<keyword evidence="5 6" id="KW-0413">Isomerase</keyword>
<dbReference type="InterPro" id="IPR013499">
    <property type="entry name" value="TopoI_euk"/>
</dbReference>
<feature type="domain" description="DNA topoisomerase I eukaryotic-type" evidence="10">
    <location>
        <begin position="644"/>
        <end position="1012"/>
    </location>
</feature>
<dbReference type="Gene3D" id="2.170.11.10">
    <property type="entry name" value="DNA Topoisomerase I, domain 2"/>
    <property type="match status" value="1"/>
</dbReference>
<feature type="compositionally biased region" description="Low complexity" evidence="9">
    <location>
        <begin position="273"/>
        <end position="283"/>
    </location>
</feature>
<evidence type="ECO:0000256" key="3">
    <source>
        <dbReference type="ARBA" id="ARBA00023029"/>
    </source>
</evidence>
<feature type="compositionally biased region" description="Polar residues" evidence="9">
    <location>
        <begin position="23"/>
        <end position="33"/>
    </location>
</feature>
<dbReference type="Gene3D" id="3.90.15.10">
    <property type="entry name" value="Topoisomerase I, Chain A, domain 3"/>
    <property type="match status" value="1"/>
</dbReference>
<dbReference type="PRINTS" id="PR00416">
    <property type="entry name" value="EUTPISMRASEI"/>
</dbReference>
<dbReference type="PROSITE" id="PS00176">
    <property type="entry name" value="TOPO_IB_1"/>
    <property type="match status" value="1"/>
</dbReference>
<dbReference type="InterPro" id="IPR013030">
    <property type="entry name" value="DNA_topo_DNA_db_N_dom2"/>
</dbReference>
<dbReference type="PANTHER" id="PTHR10290">
    <property type="entry name" value="DNA TOPOISOMERASE I"/>
    <property type="match status" value="1"/>
</dbReference>
<keyword evidence="8" id="KW-0175">Coiled coil</keyword>
<feature type="coiled-coil region" evidence="8">
    <location>
        <begin position="927"/>
        <end position="986"/>
    </location>
</feature>
<dbReference type="InterPro" id="IPR013034">
    <property type="entry name" value="DNA_topo_DNA_db_N_dom1"/>
</dbReference>
<dbReference type="EMBL" id="UFQT01001554">
    <property type="protein sequence ID" value="SSX30992.1"/>
    <property type="molecule type" value="Genomic_DNA"/>
</dbReference>
<dbReference type="VEuPathDB" id="VectorBase:CSON003141"/>
<evidence type="ECO:0000313" key="11">
    <source>
        <dbReference type="EMBL" id="SSX30992.1"/>
    </source>
</evidence>
<evidence type="ECO:0000259" key="10">
    <source>
        <dbReference type="SMART" id="SM00435"/>
    </source>
</evidence>
<dbReference type="CDD" id="cd03488">
    <property type="entry name" value="Topoisomer_IB_N_htopoI_like"/>
    <property type="match status" value="1"/>
</dbReference>
<dbReference type="PANTHER" id="PTHR10290:SF3">
    <property type="entry name" value="DNA TOPOISOMERASE 1"/>
    <property type="match status" value="1"/>
</dbReference>
<reference evidence="11" key="1">
    <citation type="submission" date="2018-07" db="EMBL/GenBank/DDBJ databases">
        <authorList>
            <person name="Quirk P.G."/>
            <person name="Krulwich T.A."/>
        </authorList>
    </citation>
    <scope>NUCLEOTIDE SEQUENCE</scope>
</reference>
<dbReference type="Pfam" id="PF02919">
    <property type="entry name" value="Topoisom_I_N"/>
    <property type="match status" value="1"/>
</dbReference>
<feature type="active site" description="O-(3'-phospho-DNA)-tyrosine intermediate" evidence="6">
    <location>
        <position position="998"/>
    </location>
</feature>
<comment type="catalytic activity">
    <reaction evidence="1 6 7">
        <text>ATP-independent breakage of single-stranded DNA, followed by passage and rejoining.</text>
        <dbReference type="EC" id="5.6.2.1"/>
    </reaction>
</comment>
<dbReference type="InterPro" id="IPR014727">
    <property type="entry name" value="TopoI_cat_a/b-sub_euk"/>
</dbReference>
<proteinExistence type="inferred from homology"/>
<dbReference type="Gene3D" id="1.10.132.10">
    <property type="match status" value="1"/>
</dbReference>
<protein>
    <recommendedName>
        <fullName evidence="7">DNA topoisomerase I</fullName>
        <ecNumber evidence="7">5.6.2.1</ecNumber>
    </recommendedName>
    <alternativeName>
        <fullName evidence="7">DNA topoisomerase 1</fullName>
    </alternativeName>
</protein>
<evidence type="ECO:0000256" key="5">
    <source>
        <dbReference type="ARBA" id="ARBA00023235"/>
    </source>
</evidence>
<dbReference type="FunFam" id="2.170.11.10:FF:000002">
    <property type="entry name" value="DNA topoisomerase I"/>
    <property type="match status" value="1"/>
</dbReference>
<dbReference type="GO" id="GO:0003917">
    <property type="term" value="F:DNA topoisomerase type I (single strand cut, ATP-independent) activity"/>
    <property type="evidence" value="ECO:0007669"/>
    <property type="project" value="UniProtKB-UniRule"/>
</dbReference>
<comment type="similarity">
    <text evidence="2 6 7">Belongs to the type IB topoisomerase family.</text>
</comment>
<feature type="compositionally biased region" description="Basic and acidic residues" evidence="9">
    <location>
        <begin position="124"/>
        <end position="161"/>
    </location>
</feature>
<feature type="region of interest" description="Disordered" evidence="9">
    <location>
        <begin position="350"/>
        <end position="482"/>
    </location>
</feature>
<feature type="compositionally biased region" description="Polar residues" evidence="9">
    <location>
        <begin position="1"/>
        <end position="12"/>
    </location>
</feature>
<feature type="compositionally biased region" description="Basic residues" evidence="9">
    <location>
        <begin position="423"/>
        <end position="437"/>
    </location>
</feature>
<dbReference type="InterPro" id="IPR051062">
    <property type="entry name" value="Topoisomerase_IB"/>
</dbReference>
<dbReference type="GO" id="GO:0005730">
    <property type="term" value="C:nucleolus"/>
    <property type="evidence" value="ECO:0007669"/>
    <property type="project" value="TreeGrafter"/>
</dbReference>
<feature type="compositionally biased region" description="Basic and acidic residues" evidence="9">
    <location>
        <begin position="36"/>
        <end position="115"/>
    </location>
</feature>
<evidence type="ECO:0000256" key="4">
    <source>
        <dbReference type="ARBA" id="ARBA00023125"/>
    </source>
</evidence>
<keyword evidence="4 6" id="KW-0238">DNA-binding</keyword>
<dbReference type="PROSITE" id="PS52038">
    <property type="entry name" value="TOPO_IB_2"/>
    <property type="match status" value="1"/>
</dbReference>
<dbReference type="InterPro" id="IPR001631">
    <property type="entry name" value="TopoI"/>
</dbReference>
<dbReference type="GO" id="GO:0007059">
    <property type="term" value="P:chromosome segregation"/>
    <property type="evidence" value="ECO:0007669"/>
    <property type="project" value="TreeGrafter"/>
</dbReference>
<dbReference type="GO" id="GO:0006260">
    <property type="term" value="P:DNA replication"/>
    <property type="evidence" value="ECO:0007669"/>
    <property type="project" value="TreeGrafter"/>
</dbReference>
<feature type="compositionally biased region" description="Basic and acidic residues" evidence="9">
    <location>
        <begin position="235"/>
        <end position="245"/>
    </location>
</feature>
<sequence>MSVENPENQGAQDNEHQKLVNGEQPQQQMNGFSNGHGDDSFAKPKDYKSSSHKSSSKDKHRDKDRDKDRKSSSSSGHRDKEKSSSSSSHKSDRSDKDRSKEKSSSSSSSKDKEKSSSSSSHKSSSKDKHRDKDRESRKEGESKEKSSSSSSKDKERSEHKSSSSSSHKSSSKDKHRDKDRERSDKDRDKNRDKDKSSSSSSKDKDKEHKSSSSSSSKDKHRSDKSKHSSSSHKSSNKDKDREHKSSSHKSSSSKDKNSVENQNNEFKEKSEIENNFNNFNENNLSPSKKQYEIQMENMKKECQVSLERVSFDDLHGNNPIDDPLDMQNASQASSCDYNFSHFRTDEESFVIKEEASDSEGESKFSAAKGKAAVKQYDDSEEEMPLSKRKKVVESDSEEEKPLSVRKKVKAEVESDEEEVPLAARKKVKSEKKSKKKKPVESEASDDEYDEKPKKKKIKTENKKTKSEPITPQKGGRKKKEDEPEEVWKWWEEEKRDDGVKWHFLEHKGPLFAPEYEPLPKHVKFEYDGKVIPLSQDAEEIAGFYAKMLESDYCEKKVFNDNFFADWRKAMTKQEREIIKDFRKCNFKYMHAFFKEQSEKNKQRTKEEKLALKQKNEEIMKEYGVCVIDNHKEKIGNFRIEPPGLFRGRGEHPKMGMLKKRVMPEDVIINCSKDSNFPTPPKGHRWKEVRHDNTVTWLASWIENVQGQGKYVMLNPSSKLKGEKDWQKYETARRLLKHIDKIRATYREEWKSKEMRIRQRAVALYFIDKLALRAGNEKDEDQADTVGCCSLRVEHVDLFREKDGKEHVVVFDFLGKDSIRYYNEVEVEKRVFKNLELFKENKKEGDDLFDRLNTSVLNEHLRDLMEGLTAKVFRTFNASYTLQKQLAELTDPDASVPEKLLAYNRANRAVAILCNHQRSVPKTHQKSMETLKEKIRLKRESVKECEKEYKDLKRGNPALREKKKKQLDRLKEQLQKLELQETDRDENKTIALGTSKLNYLDPRISVAWCKKHGVPIEKIFNKTQRDKFRWAIDMADEDYV</sequence>
<gene>
    <name evidence="11" type="primary">CSON003141</name>
</gene>
<dbReference type="InterPro" id="IPR018521">
    <property type="entry name" value="TopoIB_AS"/>
</dbReference>
<feature type="compositionally biased region" description="Basic and acidic residues" evidence="9">
    <location>
        <begin position="170"/>
        <end position="221"/>
    </location>
</feature>
<feature type="region of interest" description="Disordered" evidence="9">
    <location>
        <begin position="1"/>
        <end position="287"/>
    </location>
</feature>
<name>A0A336MKQ5_CULSO</name>